<dbReference type="PANTHER" id="PTHR30529:SF1">
    <property type="entry name" value="CYTOCHROME B561 HOMOLOG 2"/>
    <property type="match status" value="1"/>
</dbReference>
<dbReference type="GO" id="GO:0020037">
    <property type="term" value="F:heme binding"/>
    <property type="evidence" value="ECO:0007669"/>
    <property type="project" value="TreeGrafter"/>
</dbReference>
<evidence type="ECO:0000256" key="8">
    <source>
        <dbReference type="ARBA" id="ARBA00022982"/>
    </source>
</evidence>
<dbReference type="GO" id="GO:0009055">
    <property type="term" value="F:electron transfer activity"/>
    <property type="evidence" value="ECO:0007669"/>
    <property type="project" value="InterPro"/>
</dbReference>
<keyword evidence="9 13" id="KW-1133">Transmembrane helix</keyword>
<dbReference type="Pfam" id="PF01292">
    <property type="entry name" value="Ni_hydr_CYTB"/>
    <property type="match status" value="1"/>
</dbReference>
<evidence type="ECO:0000313" key="15">
    <source>
        <dbReference type="EMBL" id="ENY76976.1"/>
    </source>
</evidence>
<evidence type="ECO:0000256" key="7">
    <source>
        <dbReference type="ARBA" id="ARBA00022723"/>
    </source>
</evidence>
<evidence type="ECO:0000259" key="14">
    <source>
        <dbReference type="Pfam" id="PF01292"/>
    </source>
</evidence>
<organism evidence="15 16">
    <name type="scientific">Pseudomonas putida TRO1</name>
    <dbReference type="NCBI Taxonomy" id="1227924"/>
    <lineage>
        <taxon>Bacteria</taxon>
        <taxon>Pseudomonadati</taxon>
        <taxon>Pseudomonadota</taxon>
        <taxon>Gammaproteobacteria</taxon>
        <taxon>Pseudomonadales</taxon>
        <taxon>Pseudomonadaceae</taxon>
        <taxon>Pseudomonas</taxon>
    </lineage>
</organism>
<keyword evidence="10" id="KW-0408">Iron</keyword>
<evidence type="ECO:0000256" key="9">
    <source>
        <dbReference type="ARBA" id="ARBA00022989"/>
    </source>
</evidence>
<evidence type="ECO:0000256" key="2">
    <source>
        <dbReference type="ARBA" id="ARBA00004651"/>
    </source>
</evidence>
<comment type="cofactor">
    <cofactor evidence="1">
        <name>heme b</name>
        <dbReference type="ChEBI" id="CHEBI:60344"/>
    </cofactor>
</comment>
<comment type="similarity">
    <text evidence="12">Belongs to the cytochrome b561 family.</text>
</comment>
<evidence type="ECO:0000256" key="4">
    <source>
        <dbReference type="ARBA" id="ARBA00022475"/>
    </source>
</evidence>
<comment type="caution">
    <text evidence="15">The sequence shown here is derived from an EMBL/GenBank/DDBJ whole genome shotgun (WGS) entry which is preliminary data.</text>
</comment>
<feature type="domain" description="Cytochrome b561 bacterial/Ni-hydrogenase" evidence="14">
    <location>
        <begin position="2"/>
        <end position="97"/>
    </location>
</feature>
<dbReference type="EMBL" id="APBQ01000095">
    <property type="protein sequence ID" value="ENY76976.1"/>
    <property type="molecule type" value="Genomic_DNA"/>
</dbReference>
<dbReference type="GO" id="GO:0022904">
    <property type="term" value="P:respiratory electron transport chain"/>
    <property type="evidence" value="ECO:0007669"/>
    <property type="project" value="InterPro"/>
</dbReference>
<dbReference type="GO" id="GO:0005886">
    <property type="term" value="C:plasma membrane"/>
    <property type="evidence" value="ECO:0007669"/>
    <property type="project" value="UniProtKB-SubCell"/>
</dbReference>
<dbReference type="AlphaFoldDB" id="A0AAD2WB91"/>
<keyword evidence="3" id="KW-0813">Transport</keyword>
<proteinExistence type="inferred from homology"/>
<protein>
    <submittedName>
        <fullName evidence="15">Cytochrome b561 family protein</fullName>
    </submittedName>
</protein>
<sequence>MQQAASVGHWLLYGVALIALPVSGWYWSSVAERPIMVAGLFPLPPLVDADEGMYATAKAIHTYVGWFCGVLVVGHIAAALKQHFIDRDAVLKGMLPGGNH</sequence>
<keyword evidence="5" id="KW-0349">Heme</keyword>
<feature type="transmembrane region" description="Helical" evidence="13">
    <location>
        <begin position="7"/>
        <end position="27"/>
    </location>
</feature>
<evidence type="ECO:0000313" key="16">
    <source>
        <dbReference type="Proteomes" id="UP000013237"/>
    </source>
</evidence>
<dbReference type="InterPro" id="IPR016174">
    <property type="entry name" value="Di-haem_cyt_TM"/>
</dbReference>
<name>A0AAD2WB91_PSEPU</name>
<evidence type="ECO:0000256" key="1">
    <source>
        <dbReference type="ARBA" id="ARBA00001970"/>
    </source>
</evidence>
<keyword evidence="4" id="KW-1003">Cell membrane</keyword>
<dbReference type="Gene3D" id="1.20.950.20">
    <property type="entry name" value="Transmembrane di-heme cytochromes, Chain C"/>
    <property type="match status" value="1"/>
</dbReference>
<keyword evidence="6 13" id="KW-0812">Transmembrane</keyword>
<dbReference type="Proteomes" id="UP000013237">
    <property type="component" value="Unassembled WGS sequence"/>
</dbReference>
<dbReference type="GO" id="GO:0046872">
    <property type="term" value="F:metal ion binding"/>
    <property type="evidence" value="ECO:0007669"/>
    <property type="project" value="UniProtKB-KW"/>
</dbReference>
<dbReference type="PANTHER" id="PTHR30529">
    <property type="entry name" value="CYTOCHROME B561"/>
    <property type="match status" value="1"/>
</dbReference>
<keyword evidence="8" id="KW-0249">Electron transport</keyword>
<evidence type="ECO:0000256" key="5">
    <source>
        <dbReference type="ARBA" id="ARBA00022617"/>
    </source>
</evidence>
<dbReference type="InterPro" id="IPR052168">
    <property type="entry name" value="Cytochrome_b561_oxidase"/>
</dbReference>
<feature type="transmembrane region" description="Helical" evidence="13">
    <location>
        <begin position="60"/>
        <end position="80"/>
    </location>
</feature>
<accession>A0AAD2WB91</accession>
<dbReference type="InterPro" id="IPR011577">
    <property type="entry name" value="Cyt_b561_bac/Ni-Hgenase"/>
</dbReference>
<keyword evidence="7" id="KW-0479">Metal-binding</keyword>
<evidence type="ECO:0000256" key="12">
    <source>
        <dbReference type="ARBA" id="ARBA00037975"/>
    </source>
</evidence>
<evidence type="ECO:0000256" key="3">
    <source>
        <dbReference type="ARBA" id="ARBA00022448"/>
    </source>
</evidence>
<evidence type="ECO:0000256" key="11">
    <source>
        <dbReference type="ARBA" id="ARBA00023136"/>
    </source>
</evidence>
<evidence type="ECO:0000256" key="13">
    <source>
        <dbReference type="SAM" id="Phobius"/>
    </source>
</evidence>
<gene>
    <name evidence="15" type="ORF">C206_14432</name>
</gene>
<reference evidence="15 16" key="1">
    <citation type="submission" date="2013-02" db="EMBL/GenBank/DDBJ databases">
        <title>Insights into the proteome of triclosan-resistant Pseudomonas putida TRO1, isolated from activated sludge.</title>
        <authorList>
            <person name="Lolas I.B."/>
            <person name="Almeida B."/>
            <person name="Starnawski P.M."/>
            <person name="Soenderkaer M."/>
            <person name="Nielsen K.L."/>
            <person name="Nielsen J.L."/>
        </authorList>
    </citation>
    <scope>NUCLEOTIDE SEQUENCE [LARGE SCALE GENOMIC DNA]</scope>
    <source>
        <strain evidence="15 16">TRO1</strain>
    </source>
</reference>
<evidence type="ECO:0000256" key="6">
    <source>
        <dbReference type="ARBA" id="ARBA00022692"/>
    </source>
</evidence>
<evidence type="ECO:0000256" key="10">
    <source>
        <dbReference type="ARBA" id="ARBA00023004"/>
    </source>
</evidence>
<dbReference type="SUPFAM" id="SSF81342">
    <property type="entry name" value="Transmembrane di-heme cytochromes"/>
    <property type="match status" value="1"/>
</dbReference>
<keyword evidence="11 13" id="KW-0472">Membrane</keyword>
<comment type="subcellular location">
    <subcellularLocation>
        <location evidence="2">Cell membrane</location>
        <topology evidence="2">Multi-pass membrane protein</topology>
    </subcellularLocation>
</comment>